<keyword evidence="5" id="KW-0997">Cell inner membrane</keyword>
<feature type="transmembrane region" description="Helical" evidence="11">
    <location>
        <begin position="175"/>
        <end position="198"/>
    </location>
</feature>
<accession>A0ABU0FLJ2</accession>
<dbReference type="CDD" id="cd06579">
    <property type="entry name" value="TM_PBP1_transp_AraH_like"/>
    <property type="match status" value="1"/>
</dbReference>
<evidence type="ECO:0000256" key="7">
    <source>
        <dbReference type="ARBA" id="ARBA00022989"/>
    </source>
</evidence>
<comment type="caution">
    <text evidence="12">The sequence shown here is derived from an EMBL/GenBank/DDBJ whole genome shotgun (WGS) entry which is preliminary data.</text>
</comment>
<keyword evidence="7 11" id="KW-1133">Transmembrane helix</keyword>
<feature type="transmembrane region" description="Helical" evidence="11">
    <location>
        <begin position="55"/>
        <end position="76"/>
    </location>
</feature>
<evidence type="ECO:0000313" key="12">
    <source>
        <dbReference type="EMBL" id="MDQ0395479.1"/>
    </source>
</evidence>
<evidence type="ECO:0000256" key="10">
    <source>
        <dbReference type="ARBA" id="ARBA00039382"/>
    </source>
</evidence>
<evidence type="ECO:0000256" key="9">
    <source>
        <dbReference type="ARBA" id="ARBA00025439"/>
    </source>
</evidence>
<comment type="subcellular location">
    <subcellularLocation>
        <location evidence="1">Cell membrane</location>
        <topology evidence="1">Multi-pass membrane protein</topology>
    </subcellularLocation>
</comment>
<evidence type="ECO:0000313" key="13">
    <source>
        <dbReference type="Proteomes" id="UP001237448"/>
    </source>
</evidence>
<evidence type="ECO:0000256" key="11">
    <source>
        <dbReference type="SAM" id="Phobius"/>
    </source>
</evidence>
<protein>
    <recommendedName>
        <fullName evidence="10">Autoinducer 2 import system permease protein LsrC</fullName>
    </recommendedName>
</protein>
<keyword evidence="6 11" id="KW-0812">Transmembrane</keyword>
<sequence>MTAPDPALVPGRAPPRRNLGRLALRLRVSGVVLFLVILGIAFSILTPHFASLQNIGVIASNASILAIVAAAQAIVLLTRNLDVSVGSIMGLTAYLSADYAAHHPDVGVLLVVIALAIGAGLGAVNGLIVAYGRVSPLIATLGTMSLYRGATYVYAHGQEITSSRLPRWVLQTVDLRIGGLPLLVLVCGAVVVAAALFLRLFPFGRRIYAVGSNPLASVFYGLRTERVVLFAYTLAGLMCGFAGLLYAARVGTVTVVLASGWELTSLAGAVLGGVSVAGGSGSLIGAALGAVVLATIDNGLVLLAIPEFWRMFIQGTAIVLAVTADVLINSQIRRSLKGQRFGGKLA</sequence>
<keyword evidence="13" id="KW-1185">Reference proteome</keyword>
<evidence type="ECO:0000256" key="8">
    <source>
        <dbReference type="ARBA" id="ARBA00023136"/>
    </source>
</evidence>
<dbReference type="EMBL" id="JAUSVK010000001">
    <property type="protein sequence ID" value="MDQ0395479.1"/>
    <property type="molecule type" value="Genomic_DNA"/>
</dbReference>
<dbReference type="PANTHER" id="PTHR32196">
    <property type="entry name" value="ABC TRANSPORTER PERMEASE PROTEIN YPHD-RELATED-RELATED"/>
    <property type="match status" value="1"/>
</dbReference>
<evidence type="ECO:0000256" key="6">
    <source>
        <dbReference type="ARBA" id="ARBA00022692"/>
    </source>
</evidence>
<evidence type="ECO:0000256" key="3">
    <source>
        <dbReference type="ARBA" id="ARBA00022448"/>
    </source>
</evidence>
<keyword evidence="8 11" id="KW-0472">Membrane</keyword>
<organism evidence="12 13">
    <name type="scientific">Labrys monachus</name>
    <dbReference type="NCBI Taxonomy" id="217067"/>
    <lineage>
        <taxon>Bacteria</taxon>
        <taxon>Pseudomonadati</taxon>
        <taxon>Pseudomonadota</taxon>
        <taxon>Alphaproteobacteria</taxon>
        <taxon>Hyphomicrobiales</taxon>
        <taxon>Xanthobacteraceae</taxon>
        <taxon>Labrys</taxon>
    </lineage>
</organism>
<keyword evidence="3" id="KW-0813">Transport</keyword>
<comment type="function">
    <text evidence="9">Part of the ABC transporter complex LsrABCD involved in autoinducer 2 (AI-2) import. Probably responsible for the translocation of the substrate across the membrane.</text>
</comment>
<feature type="transmembrane region" description="Helical" evidence="11">
    <location>
        <begin position="311"/>
        <end position="328"/>
    </location>
</feature>
<evidence type="ECO:0000256" key="4">
    <source>
        <dbReference type="ARBA" id="ARBA00022475"/>
    </source>
</evidence>
<proteinExistence type="predicted"/>
<feature type="transmembrane region" description="Helical" evidence="11">
    <location>
        <begin position="83"/>
        <end position="101"/>
    </location>
</feature>
<feature type="transmembrane region" description="Helical" evidence="11">
    <location>
        <begin position="107"/>
        <end position="130"/>
    </location>
</feature>
<evidence type="ECO:0000256" key="1">
    <source>
        <dbReference type="ARBA" id="ARBA00004651"/>
    </source>
</evidence>
<evidence type="ECO:0000256" key="5">
    <source>
        <dbReference type="ARBA" id="ARBA00022519"/>
    </source>
</evidence>
<feature type="transmembrane region" description="Helical" evidence="11">
    <location>
        <begin position="26"/>
        <end position="49"/>
    </location>
</feature>
<dbReference type="Proteomes" id="UP001237448">
    <property type="component" value="Unassembled WGS sequence"/>
</dbReference>
<feature type="transmembrane region" description="Helical" evidence="11">
    <location>
        <begin position="227"/>
        <end position="248"/>
    </location>
</feature>
<reference evidence="12 13" key="1">
    <citation type="submission" date="2023-07" db="EMBL/GenBank/DDBJ databases">
        <title>Genomic Encyclopedia of Type Strains, Phase IV (KMG-IV): sequencing the most valuable type-strain genomes for metagenomic binning, comparative biology and taxonomic classification.</title>
        <authorList>
            <person name="Goeker M."/>
        </authorList>
    </citation>
    <scope>NUCLEOTIDE SEQUENCE [LARGE SCALE GENOMIC DNA]</scope>
    <source>
        <strain evidence="12 13">DSM 5896</strain>
    </source>
</reference>
<evidence type="ECO:0000256" key="2">
    <source>
        <dbReference type="ARBA" id="ARBA00011262"/>
    </source>
</evidence>
<keyword evidence="4" id="KW-1003">Cell membrane</keyword>
<dbReference type="RefSeq" id="WP_307434214.1">
    <property type="nucleotide sequence ID" value="NZ_JAUSVK010000001.1"/>
</dbReference>
<dbReference type="Pfam" id="PF02653">
    <property type="entry name" value="BPD_transp_2"/>
    <property type="match status" value="1"/>
</dbReference>
<dbReference type="InterPro" id="IPR001851">
    <property type="entry name" value="ABC_transp_permease"/>
</dbReference>
<gene>
    <name evidence="12" type="ORF">J3R73_005271</name>
</gene>
<dbReference type="PANTHER" id="PTHR32196:SF29">
    <property type="entry name" value="AUTOINDUCER 2 IMPORT SYSTEM PERMEASE PROTEIN LSRC"/>
    <property type="match status" value="1"/>
</dbReference>
<comment type="subunit">
    <text evidence="2">The complex is composed of two ATP-binding proteins (LsrA), two transmembrane proteins (LsrC and LsrD) and a solute-binding protein (LsrB).</text>
</comment>
<name>A0ABU0FLJ2_9HYPH</name>